<organism evidence="4 5">
    <name type="scientific">Methanothrix harundinacea</name>
    <dbReference type="NCBI Taxonomy" id="301375"/>
    <lineage>
        <taxon>Archaea</taxon>
        <taxon>Methanobacteriati</taxon>
        <taxon>Methanobacteriota</taxon>
        <taxon>Stenosarchaea group</taxon>
        <taxon>Methanomicrobia</taxon>
        <taxon>Methanotrichales</taxon>
        <taxon>Methanotrichaceae</taxon>
        <taxon>Methanothrix</taxon>
    </lineage>
</organism>
<evidence type="ECO:0000259" key="3">
    <source>
        <dbReference type="Pfam" id="PF00733"/>
    </source>
</evidence>
<dbReference type="InterPro" id="IPR050795">
    <property type="entry name" value="Asn_Synthetase"/>
</dbReference>
<dbReference type="GO" id="GO:0004066">
    <property type="term" value="F:asparagine synthase (glutamine-hydrolyzing) activity"/>
    <property type="evidence" value="ECO:0007669"/>
    <property type="project" value="InterPro"/>
</dbReference>
<feature type="domain" description="Asparagine synthetase" evidence="3">
    <location>
        <begin position="263"/>
        <end position="327"/>
    </location>
</feature>
<dbReference type="PANTHER" id="PTHR11772">
    <property type="entry name" value="ASPARAGINE SYNTHETASE"/>
    <property type="match status" value="1"/>
</dbReference>
<dbReference type="InterPro" id="IPR014729">
    <property type="entry name" value="Rossmann-like_a/b/a_fold"/>
</dbReference>
<sequence>MINLITVRGIKTGPMVSGLMLKGWIEVEGRRLSELEVEKILNESPASVSGFGGEFFLSWDGCAARDLFGIIPGSCHAGTIVCDGAAVGVVDPQPPELSLAQAIEIAVALRKADGVVALSGGVDSALIAAMAGKECIVVGIEGSVDLKRAKAVADILDLSLDTATIDPRRIEEALVEVLAVIPRANPVDASIAATLYFVAEQALDHGYEKVLAGQGADELFGGYARYLGTCTLGQDLERDFRGLALQAARDQAVAGLFGAYFSLPYMDVRVVRKAMSIPPEEKVKEGVRKRPLREVAARYVPNEVAYREKKAMQYGSGMMREIKRLARRSGYRMVEDFLRAIG</sequence>
<dbReference type="Gene3D" id="3.40.50.620">
    <property type="entry name" value="HUPs"/>
    <property type="match status" value="1"/>
</dbReference>
<dbReference type="Proteomes" id="UP000057043">
    <property type="component" value="Unassembled WGS sequence"/>
</dbReference>
<dbReference type="SUPFAM" id="SSF52402">
    <property type="entry name" value="Adenine nucleotide alpha hydrolases-like"/>
    <property type="match status" value="1"/>
</dbReference>
<dbReference type="GO" id="GO:0006529">
    <property type="term" value="P:asparagine biosynthetic process"/>
    <property type="evidence" value="ECO:0007669"/>
    <property type="project" value="InterPro"/>
</dbReference>
<proteinExistence type="predicted"/>
<dbReference type="AlphaFoldDB" id="A0A101FTI9"/>
<dbReference type="GO" id="GO:0005829">
    <property type="term" value="C:cytosol"/>
    <property type="evidence" value="ECO:0007669"/>
    <property type="project" value="TreeGrafter"/>
</dbReference>
<dbReference type="PATRIC" id="fig|301375.7.peg.1548"/>
<dbReference type="GO" id="GO:0005524">
    <property type="term" value="F:ATP binding"/>
    <property type="evidence" value="ECO:0007669"/>
    <property type="project" value="UniProtKB-KW"/>
</dbReference>
<dbReference type="PANTHER" id="PTHR11772:SF2">
    <property type="entry name" value="ASPARAGINE SYNTHETASE [GLUTAMINE-HYDROLYZING]"/>
    <property type="match status" value="1"/>
</dbReference>
<dbReference type="CDD" id="cd01991">
    <property type="entry name" value="Asn_synthase_B_C"/>
    <property type="match status" value="1"/>
</dbReference>
<dbReference type="Pfam" id="PF00733">
    <property type="entry name" value="Asn_synthase"/>
    <property type="match status" value="2"/>
</dbReference>
<protein>
    <submittedName>
        <fullName evidence="4">Asparagine synthase</fullName>
    </submittedName>
</protein>
<feature type="domain" description="Asparagine synthetase" evidence="3">
    <location>
        <begin position="101"/>
        <end position="229"/>
    </location>
</feature>
<gene>
    <name evidence="4" type="ORF">XD72_1514</name>
</gene>
<evidence type="ECO:0000313" key="5">
    <source>
        <dbReference type="Proteomes" id="UP000057043"/>
    </source>
</evidence>
<comment type="caution">
    <text evidence="4">The sequence shown here is derived from an EMBL/GenBank/DDBJ whole genome shotgun (WGS) entry which is preliminary data.</text>
</comment>
<evidence type="ECO:0000256" key="1">
    <source>
        <dbReference type="ARBA" id="ARBA00022741"/>
    </source>
</evidence>
<keyword evidence="1" id="KW-0547">Nucleotide-binding</keyword>
<dbReference type="EMBL" id="LGFT01000034">
    <property type="protein sequence ID" value="KUK44124.1"/>
    <property type="molecule type" value="Genomic_DNA"/>
</dbReference>
<reference evidence="4 5" key="1">
    <citation type="journal article" date="2015" name="MBio">
        <title>Genome-Resolved Metagenomic Analysis Reveals Roles for Candidate Phyla and Other Microbial Community Members in Biogeochemical Transformations in Oil Reservoirs.</title>
        <authorList>
            <person name="Hu P."/>
            <person name="Tom L."/>
            <person name="Singh A."/>
            <person name="Thomas B.C."/>
            <person name="Baker B.J."/>
            <person name="Piceno Y.M."/>
            <person name="Andersen G.L."/>
            <person name="Banfield J.F."/>
        </authorList>
    </citation>
    <scope>NUCLEOTIDE SEQUENCE [LARGE SCALE GENOMIC DNA]</scope>
    <source>
        <strain evidence="4">57_489</strain>
    </source>
</reference>
<name>A0A101FTI9_9EURY</name>
<accession>A0A101FTI9</accession>
<evidence type="ECO:0000313" key="4">
    <source>
        <dbReference type="EMBL" id="KUK44124.1"/>
    </source>
</evidence>
<evidence type="ECO:0000256" key="2">
    <source>
        <dbReference type="ARBA" id="ARBA00022840"/>
    </source>
</evidence>
<dbReference type="InterPro" id="IPR001962">
    <property type="entry name" value="Asn_synthase"/>
</dbReference>
<keyword evidence="2" id="KW-0067">ATP-binding</keyword>